<dbReference type="Proteomes" id="UP001595721">
    <property type="component" value="Unassembled WGS sequence"/>
</dbReference>
<reference evidence="2" key="1">
    <citation type="journal article" date="2019" name="Int. J. Syst. Evol. Microbiol.">
        <title>The Global Catalogue of Microorganisms (GCM) 10K type strain sequencing project: providing services to taxonomists for standard genome sequencing and annotation.</title>
        <authorList>
            <consortium name="The Broad Institute Genomics Platform"/>
            <consortium name="The Broad Institute Genome Sequencing Center for Infectious Disease"/>
            <person name="Wu L."/>
            <person name="Ma J."/>
        </authorList>
    </citation>
    <scope>NUCLEOTIDE SEQUENCE [LARGE SCALE GENOMIC DNA]</scope>
    <source>
        <strain evidence="2">KCTC 42899</strain>
    </source>
</reference>
<organism evidence="1 2">
    <name type="scientific">Paracoccus mangrovi</name>
    <dbReference type="NCBI Taxonomy" id="1715645"/>
    <lineage>
        <taxon>Bacteria</taxon>
        <taxon>Pseudomonadati</taxon>
        <taxon>Pseudomonadota</taxon>
        <taxon>Alphaproteobacteria</taxon>
        <taxon>Rhodobacterales</taxon>
        <taxon>Paracoccaceae</taxon>
        <taxon>Paracoccus</taxon>
    </lineage>
</organism>
<keyword evidence="2" id="KW-1185">Reference proteome</keyword>
<sequence length="224" mass="24879">MQFRRFAVYHLPDGELGDFGAAWLGWDLRSGTAVAHPDGLDEAARDATATPRRYGFHATLKAPFRLAQGRELSELALALRMICDRLAPFALDLVPSRDWGFAALRPGQQPPELVALESSVVTRLDEFRAPLTPQEYDRRRPEALPAQARKHLDHWGYPFVLDLFSYHLTLSDGMDARAAGAVLDLLSPRLSPLIAPPMRVNAAALVGEDEAGFFHLIEEFPLRG</sequence>
<dbReference type="PIRSF" id="PIRSF033328">
    <property type="entry name" value="Phest_Mll4975"/>
    <property type="match status" value="1"/>
</dbReference>
<dbReference type="RefSeq" id="WP_377744529.1">
    <property type="nucleotide sequence ID" value="NZ_JBHRXJ010000007.1"/>
</dbReference>
<dbReference type="EMBL" id="JBHRXJ010000007">
    <property type="protein sequence ID" value="MFC3528738.1"/>
    <property type="molecule type" value="Genomic_DNA"/>
</dbReference>
<accession>A0ABV7R759</accession>
<evidence type="ECO:0000313" key="1">
    <source>
        <dbReference type="EMBL" id="MFC3528738.1"/>
    </source>
</evidence>
<name>A0ABV7R759_9RHOB</name>
<evidence type="ECO:0000313" key="2">
    <source>
        <dbReference type="Proteomes" id="UP001595721"/>
    </source>
</evidence>
<dbReference type="Gene3D" id="3.90.1140.10">
    <property type="entry name" value="Cyclic phosphodiesterase"/>
    <property type="match status" value="1"/>
</dbReference>
<dbReference type="Pfam" id="PF06299">
    <property type="entry name" value="DUF1045"/>
    <property type="match status" value="1"/>
</dbReference>
<dbReference type="InterPro" id="IPR009389">
    <property type="entry name" value="DUF1045"/>
</dbReference>
<gene>
    <name evidence="1" type="ORF">ACFOMH_11170</name>
</gene>
<comment type="caution">
    <text evidence="1">The sequence shown here is derived from an EMBL/GenBank/DDBJ whole genome shotgun (WGS) entry which is preliminary data.</text>
</comment>
<proteinExistence type="predicted"/>
<protein>
    <submittedName>
        <fullName evidence="1">DUF1045 domain-containing protein</fullName>
    </submittedName>
</protein>